<evidence type="ECO:0000313" key="4">
    <source>
        <dbReference type="Proteomes" id="UP000076079"/>
    </source>
</evidence>
<dbReference type="GO" id="GO:0016491">
    <property type="term" value="F:oxidoreductase activity"/>
    <property type="evidence" value="ECO:0007669"/>
    <property type="project" value="UniProtKB-KW"/>
</dbReference>
<dbReference type="RefSeq" id="WP_110171781.1">
    <property type="nucleotide sequence ID" value="NZ_CP015136.1"/>
</dbReference>
<dbReference type="KEGG" id="abac:LuPra_03331"/>
<dbReference type="InterPro" id="IPR018170">
    <property type="entry name" value="Aldo/ket_reductase_CS"/>
</dbReference>
<dbReference type="Gene3D" id="3.20.20.100">
    <property type="entry name" value="NADP-dependent oxidoreductase domain"/>
    <property type="match status" value="1"/>
</dbReference>
<evidence type="ECO:0000313" key="3">
    <source>
        <dbReference type="EMBL" id="AMY10103.1"/>
    </source>
</evidence>
<dbReference type="SUPFAM" id="SSF51430">
    <property type="entry name" value="NAD(P)-linked oxidoreductase"/>
    <property type="match status" value="1"/>
</dbReference>
<sequence>MQTRQLGRTDLHITAIGFGAWAIGGEWRFGWGPQDDTDSIAAIRQAVSRGMNWIDTAPAYGLGHSEEVVASALADIPRADRPYVFTKCSLVWGEDRVVTHDVSGPSIRREVEESLRRLQMDAIDLYQIHWPRWHSAPAPSPGSVAEAWETLADLKQQGKVRHIGVSNFTVNDLETAEAIAPVGSLQPPYSMLRRGIEADLLPYCRDKNIGVLGYSPMLSGLLTGAMTRERIAALADSDWRRNNKEFQEPQLSANLVLVDLLRAIGARHGRSAGEVAIAWTLRHPVVTAAIVGGRSAAQVDGVVGAAGFTLSSGELAEIEHALPRA</sequence>
<dbReference type="PROSITE" id="PS00062">
    <property type="entry name" value="ALDOKETO_REDUCTASE_2"/>
    <property type="match status" value="1"/>
</dbReference>
<accession>A0A143PPM2</accession>
<proteinExistence type="predicted"/>
<dbReference type="Pfam" id="PF00248">
    <property type="entry name" value="Aldo_ket_red"/>
    <property type="match status" value="1"/>
</dbReference>
<dbReference type="PANTHER" id="PTHR43364:SF4">
    <property type="entry name" value="NAD(P)-LINKED OXIDOREDUCTASE SUPERFAMILY PROTEIN"/>
    <property type="match status" value="1"/>
</dbReference>
<protein>
    <submittedName>
        <fullName evidence="3">General stress protein 69</fullName>
        <ecNumber evidence="3">1.1.1.-</ecNumber>
    </submittedName>
</protein>
<feature type="domain" description="NADP-dependent oxidoreductase" evidence="2">
    <location>
        <begin position="15"/>
        <end position="321"/>
    </location>
</feature>
<dbReference type="STRING" id="1855912.LuPra_03331"/>
<reference evidence="4" key="2">
    <citation type="submission" date="2016-04" db="EMBL/GenBank/DDBJ databases">
        <title>First Complete Genome Sequence of a Subdivision 6 Acidobacterium.</title>
        <authorList>
            <person name="Huang S."/>
            <person name="Vieira S."/>
            <person name="Bunk B."/>
            <person name="Riedel T."/>
            <person name="Sproeer C."/>
            <person name="Overmann J."/>
        </authorList>
    </citation>
    <scope>NUCLEOTIDE SEQUENCE [LARGE SCALE GENOMIC DNA]</scope>
    <source>
        <strain evidence="4">DSM 100886 HEG_-6_39</strain>
    </source>
</reference>
<evidence type="ECO:0000259" key="2">
    <source>
        <dbReference type="Pfam" id="PF00248"/>
    </source>
</evidence>
<keyword evidence="1 3" id="KW-0560">Oxidoreductase</keyword>
<dbReference type="EC" id="1.1.1.-" evidence="3"/>
<dbReference type="Proteomes" id="UP000076079">
    <property type="component" value="Chromosome"/>
</dbReference>
<name>A0A143PPM2_LUTPR</name>
<dbReference type="PANTHER" id="PTHR43364">
    <property type="entry name" value="NADH-SPECIFIC METHYLGLYOXAL REDUCTASE-RELATED"/>
    <property type="match status" value="1"/>
</dbReference>
<keyword evidence="4" id="KW-1185">Reference proteome</keyword>
<dbReference type="GO" id="GO:0005829">
    <property type="term" value="C:cytosol"/>
    <property type="evidence" value="ECO:0007669"/>
    <property type="project" value="TreeGrafter"/>
</dbReference>
<organism evidence="3 4">
    <name type="scientific">Luteitalea pratensis</name>
    <dbReference type="NCBI Taxonomy" id="1855912"/>
    <lineage>
        <taxon>Bacteria</taxon>
        <taxon>Pseudomonadati</taxon>
        <taxon>Acidobacteriota</taxon>
        <taxon>Vicinamibacteria</taxon>
        <taxon>Vicinamibacterales</taxon>
        <taxon>Vicinamibacteraceae</taxon>
        <taxon>Luteitalea</taxon>
    </lineage>
</organism>
<dbReference type="PATRIC" id="fig|1813736.3.peg.3537"/>
<dbReference type="AlphaFoldDB" id="A0A143PPM2"/>
<gene>
    <name evidence="3" type="primary">yhdN_5</name>
    <name evidence="3" type="ORF">LuPra_03331</name>
</gene>
<dbReference type="EMBL" id="CP015136">
    <property type="protein sequence ID" value="AMY10103.1"/>
    <property type="molecule type" value="Genomic_DNA"/>
</dbReference>
<dbReference type="InterPro" id="IPR050523">
    <property type="entry name" value="AKR_Detox_Biosynth"/>
</dbReference>
<evidence type="ECO:0000256" key="1">
    <source>
        <dbReference type="ARBA" id="ARBA00023002"/>
    </source>
</evidence>
<dbReference type="OrthoDB" id="9773828at2"/>
<dbReference type="InterPro" id="IPR023210">
    <property type="entry name" value="NADP_OxRdtase_dom"/>
</dbReference>
<dbReference type="CDD" id="cd19102">
    <property type="entry name" value="AKR_unchar"/>
    <property type="match status" value="1"/>
</dbReference>
<dbReference type="InterPro" id="IPR036812">
    <property type="entry name" value="NAD(P)_OxRdtase_dom_sf"/>
</dbReference>
<reference evidence="3 4" key="1">
    <citation type="journal article" date="2016" name="Genome Announc.">
        <title>First Complete Genome Sequence of a Subdivision 6 Acidobacterium Strain.</title>
        <authorList>
            <person name="Huang S."/>
            <person name="Vieira S."/>
            <person name="Bunk B."/>
            <person name="Riedel T."/>
            <person name="Sproer C."/>
            <person name="Overmann J."/>
        </authorList>
    </citation>
    <scope>NUCLEOTIDE SEQUENCE [LARGE SCALE GENOMIC DNA]</scope>
    <source>
        <strain evidence="4">DSM 100886 HEG_-6_39</strain>
    </source>
</reference>